<evidence type="ECO:0000313" key="1">
    <source>
        <dbReference type="EMBL" id="GAW94382.1"/>
    </source>
</evidence>
<dbReference type="Proteomes" id="UP000197032">
    <property type="component" value="Unassembled WGS sequence"/>
</dbReference>
<proteinExistence type="predicted"/>
<protein>
    <submittedName>
        <fullName evidence="1">Uncharacterized protein</fullName>
    </submittedName>
</protein>
<dbReference type="AlphaFoldDB" id="A0A1Z5HXY3"/>
<name>A0A1Z5HXY3_9FIRM</name>
<accession>A0A1Z5HXY3</accession>
<evidence type="ECO:0000313" key="2">
    <source>
        <dbReference type="Proteomes" id="UP000197032"/>
    </source>
</evidence>
<reference evidence="2" key="1">
    <citation type="journal article" date="2017" name="Appl. Environ. Microbiol.">
        <title>Genomic Analysis of Calderihabitans maritimus KKC1, a Thermophilic, Hydrogenogenic, Carboxydotrophic Bacterium Isolated from Marine Sediment.</title>
        <authorList>
            <person name="Omae K."/>
            <person name="Yoneda Y."/>
            <person name="Fukuyama Y."/>
            <person name="Yoshida T."/>
            <person name="Sako Y."/>
        </authorList>
    </citation>
    <scope>NUCLEOTIDE SEQUENCE [LARGE SCALE GENOMIC DNA]</scope>
    <source>
        <strain evidence="2">KKC1</strain>
    </source>
</reference>
<comment type="caution">
    <text evidence="1">The sequence shown here is derived from an EMBL/GenBank/DDBJ whole genome shotgun (WGS) entry which is preliminary data.</text>
</comment>
<sequence length="61" mass="7529">MIAYWFEKQYFFVVPKEELVKTSSYNKILYRFTVYEKSDGTLKDTCKKYLDKWDLLMNKLQ</sequence>
<dbReference type="EMBL" id="BDGJ01000215">
    <property type="protein sequence ID" value="GAW94382.1"/>
    <property type="molecule type" value="Genomic_DNA"/>
</dbReference>
<organism evidence="1 2">
    <name type="scientific">Calderihabitans maritimus</name>
    <dbReference type="NCBI Taxonomy" id="1246530"/>
    <lineage>
        <taxon>Bacteria</taxon>
        <taxon>Bacillati</taxon>
        <taxon>Bacillota</taxon>
        <taxon>Clostridia</taxon>
        <taxon>Neomoorellales</taxon>
        <taxon>Calderihabitantaceae</taxon>
        <taxon>Calderihabitans</taxon>
    </lineage>
</organism>
<gene>
    <name evidence="1" type="ORF">KKC1_34880</name>
</gene>
<keyword evidence="2" id="KW-1185">Reference proteome</keyword>